<dbReference type="PANTHER" id="PTHR12110">
    <property type="entry name" value="HYDROXYPYRUVATE ISOMERASE"/>
    <property type="match status" value="1"/>
</dbReference>
<dbReference type="AlphaFoldDB" id="A0A9D1FYY3"/>
<dbReference type="GO" id="GO:0016853">
    <property type="term" value="F:isomerase activity"/>
    <property type="evidence" value="ECO:0007669"/>
    <property type="project" value="UniProtKB-KW"/>
</dbReference>
<feature type="domain" description="Xylose isomerase-like TIM barrel" evidence="1">
    <location>
        <begin position="25"/>
        <end position="276"/>
    </location>
</feature>
<reference evidence="2" key="2">
    <citation type="journal article" date="2021" name="PeerJ">
        <title>Extensive microbial diversity within the chicken gut microbiome revealed by metagenomics and culture.</title>
        <authorList>
            <person name="Gilroy R."/>
            <person name="Ravi A."/>
            <person name="Getino M."/>
            <person name="Pursley I."/>
            <person name="Horton D.L."/>
            <person name="Alikhan N.F."/>
            <person name="Baker D."/>
            <person name="Gharbi K."/>
            <person name="Hall N."/>
            <person name="Watson M."/>
            <person name="Adriaenssens E.M."/>
            <person name="Foster-Nyarko E."/>
            <person name="Jarju S."/>
            <person name="Secka A."/>
            <person name="Antonio M."/>
            <person name="Oren A."/>
            <person name="Chaudhuri R.R."/>
            <person name="La Ragione R."/>
            <person name="Hildebrand F."/>
            <person name="Pallen M.J."/>
        </authorList>
    </citation>
    <scope>NUCLEOTIDE SEQUENCE</scope>
    <source>
        <strain evidence="2">13766</strain>
    </source>
</reference>
<dbReference type="SUPFAM" id="SSF51658">
    <property type="entry name" value="Xylose isomerase-like"/>
    <property type="match status" value="1"/>
</dbReference>
<evidence type="ECO:0000313" key="2">
    <source>
        <dbReference type="EMBL" id="HIS91475.1"/>
    </source>
</evidence>
<protein>
    <submittedName>
        <fullName evidence="2">Sugar phosphate isomerase/epimerase</fullName>
    </submittedName>
</protein>
<dbReference type="InterPro" id="IPR013022">
    <property type="entry name" value="Xyl_isomerase-like_TIM-brl"/>
</dbReference>
<dbReference type="Pfam" id="PF01261">
    <property type="entry name" value="AP_endonuc_2"/>
    <property type="match status" value="1"/>
</dbReference>
<keyword evidence="2" id="KW-0413">Isomerase</keyword>
<reference evidence="2" key="1">
    <citation type="submission" date="2020-10" db="EMBL/GenBank/DDBJ databases">
        <authorList>
            <person name="Gilroy R."/>
        </authorList>
    </citation>
    <scope>NUCLEOTIDE SEQUENCE</scope>
    <source>
        <strain evidence="2">13766</strain>
    </source>
</reference>
<evidence type="ECO:0000259" key="1">
    <source>
        <dbReference type="Pfam" id="PF01261"/>
    </source>
</evidence>
<accession>A0A9D1FYY3</accession>
<dbReference type="EMBL" id="DVJN01000011">
    <property type="protein sequence ID" value="HIS91475.1"/>
    <property type="molecule type" value="Genomic_DNA"/>
</dbReference>
<sequence>MKIGLSTYSLDGEISSGRMTLGEVLDWIAANGGDCAELVPFAYQFEENGVIDHERIRETVRRAKDAGVELVNYSVLADLCKTGEDFEREVQRLCMHVDIAAELGLPRMRHDVCAFRRPHGENTLKDFERWLPVIIEGAQRICAYGEKRGVMTMIENHGFFCNGMDRVERILDGVHSANYGLLLDTGNIVCVDEDPSVASQRLARRTAMVHLKDFYIRKRDPGDTTLFDCGGHWFRSSAGRFLRGAILAQGDLDIWEILGALKSAGYDGNIAIEFEGLEDAKYASLVSLQNARRIWEEV</sequence>
<dbReference type="InterPro" id="IPR050312">
    <property type="entry name" value="IolE/XylAMocC-like"/>
</dbReference>
<evidence type="ECO:0000313" key="3">
    <source>
        <dbReference type="Proteomes" id="UP000824140"/>
    </source>
</evidence>
<dbReference type="Gene3D" id="3.20.20.150">
    <property type="entry name" value="Divalent-metal-dependent TIM barrel enzymes"/>
    <property type="match status" value="1"/>
</dbReference>
<dbReference type="PANTHER" id="PTHR12110:SF53">
    <property type="entry name" value="BLR5974 PROTEIN"/>
    <property type="match status" value="1"/>
</dbReference>
<proteinExistence type="predicted"/>
<name>A0A9D1FYY3_9FIRM</name>
<organism evidence="2 3">
    <name type="scientific">Candidatus Alectryocaccomicrobium excrementavium</name>
    <dbReference type="NCBI Taxonomy" id="2840668"/>
    <lineage>
        <taxon>Bacteria</taxon>
        <taxon>Bacillati</taxon>
        <taxon>Bacillota</taxon>
        <taxon>Clostridia</taxon>
        <taxon>Candidatus Alectryocaccomicrobium</taxon>
    </lineage>
</organism>
<dbReference type="Proteomes" id="UP000824140">
    <property type="component" value="Unassembled WGS sequence"/>
</dbReference>
<gene>
    <name evidence="2" type="ORF">IAA84_00480</name>
</gene>
<comment type="caution">
    <text evidence="2">The sequence shown here is derived from an EMBL/GenBank/DDBJ whole genome shotgun (WGS) entry which is preliminary data.</text>
</comment>
<dbReference type="InterPro" id="IPR036237">
    <property type="entry name" value="Xyl_isomerase-like_sf"/>
</dbReference>